<accession>A0ACC6TLH9</accession>
<dbReference type="EMBL" id="JZWS03000001">
    <property type="protein sequence ID" value="MEW9490646.1"/>
    <property type="molecule type" value="Genomic_DNA"/>
</dbReference>
<reference evidence="1" key="1">
    <citation type="submission" date="2024-07" db="EMBL/GenBank/DDBJ databases">
        <title>Metagenome and Metagenome-Assembled Genomes of Archaea from a hot spring from the geothermal field of Los Azufres, Mexico.</title>
        <authorList>
            <person name="Marin-Paredes R."/>
            <person name="Martinez-Romero E."/>
            <person name="Servin-Garciduenas L.E."/>
        </authorList>
    </citation>
    <scope>NUCLEOTIDE SEQUENCE</scope>
    <source>
        <strain evidence="1">AZ1-454</strain>
    </source>
</reference>
<evidence type="ECO:0000313" key="1">
    <source>
        <dbReference type="EMBL" id="MEW9490646.1"/>
    </source>
</evidence>
<dbReference type="Proteomes" id="UP000053480">
    <property type="component" value="Unassembled WGS sequence"/>
</dbReference>
<gene>
    <name evidence="1" type="ORF">TQ35_0000265</name>
</gene>
<name>A0ACC6TLH9_9CREN</name>
<protein>
    <submittedName>
        <fullName evidence="1">Uncharacterized protein</fullName>
    </submittedName>
</protein>
<sequence length="91" mass="10715">MGNRWTPKWKKTEIDVDGKKYEVCYDEVTRLYACPMCSPVCLNGGVPDHGSYFFHQADLVKHIKAHKYSLWTKMRPSEVEEEEEEEESEED</sequence>
<comment type="caution">
    <text evidence="1">The sequence shown here is derived from an EMBL/GenBank/DDBJ whole genome shotgun (WGS) entry which is preliminary data.</text>
</comment>
<evidence type="ECO:0000313" key="2">
    <source>
        <dbReference type="Proteomes" id="UP000053480"/>
    </source>
</evidence>
<organism evidence="1 2">
    <name type="scientific">Candidatus Aramenus sulfurataquae</name>
    <dbReference type="NCBI Taxonomy" id="1326980"/>
    <lineage>
        <taxon>Archaea</taxon>
        <taxon>Thermoproteota</taxon>
        <taxon>Thermoprotei</taxon>
        <taxon>Sulfolobales</taxon>
        <taxon>Sulfolobaceae</taxon>
        <taxon>Candidatus Aramenus</taxon>
    </lineage>
</organism>
<proteinExistence type="predicted"/>